<comment type="caution">
    <text evidence="3">The sequence shown here is derived from an EMBL/GenBank/DDBJ whole genome shotgun (WGS) entry which is preliminary data.</text>
</comment>
<dbReference type="PANTHER" id="PTHR44103">
    <property type="entry name" value="PROPROTEIN CONVERTASE P"/>
    <property type="match status" value="1"/>
</dbReference>
<feature type="region of interest" description="Disordered" evidence="2">
    <location>
        <begin position="1"/>
        <end position="20"/>
    </location>
</feature>
<accession>A0ABM9EEQ4</accession>
<evidence type="ECO:0000313" key="3">
    <source>
        <dbReference type="EMBL" id="CAH2407830.1"/>
    </source>
</evidence>
<protein>
    <submittedName>
        <fullName evidence="3">Repeat domain-containing protein</fullName>
    </submittedName>
</protein>
<dbReference type="PANTHER" id="PTHR44103:SF1">
    <property type="entry name" value="PROPROTEIN CONVERTASE P"/>
    <property type="match status" value="1"/>
</dbReference>
<sequence length="660" mass="71023">MTERGNGSLTKSHRSRSPSLDVDLNHGSGFTRLRPQTWYTYILWASNGRIASRALLGRLGGRIILGGTVATRPGSGFPIRADAMSIEVFQMLLSTLERRRRHCAAWWTCLLAMAVIVGCTKFTASEPVSLLSAALWDGLEFRMQVVDDRSGDVKIVGDIDGDGLFDLVIGGEVKEALVWYRAPGWRPYLIGRPKNQFTTDGALGDIDSDGDLDIVVPDGPEGANLVGFQNPLPSGDPTDGAQWLRREIGEIGGWGKDVKLADFDGDQRLDIATRSQDSVIIFFQNADGSWMGRPLTSRDFGQEGLGIGDIDADGIQDIVVSGAWVKNPGYAQARVDKWQSYSIGPAPENFKTVVADIDQDGQPDVLYSSSEDVADIVWYKAQDGNPRGYWKSSKIMPLVEKAHTLAVGDLDGDGDPDLIVGQMHTSSDQLIAAVYNIDGRGEMWRVQVIGQGGVHNGVLADLDADGDLDVYGSNWVTNPPVHIWINALDLPRDRLPLDRWELAASIETGLQTCTLSTDDVDTDGVTDVACGALAWRNTGGDLGGWPRAVNARVKNSANDESNGPRLVSPDLAPLSAADLNSDNAPDVIAAGTTGLGGLYVLADHGNGRRGLQYISSGSFVAARAVDLDVDGDLDIVALSNGEFPSLCILRNLAISRDRRG</sequence>
<evidence type="ECO:0000256" key="1">
    <source>
        <dbReference type="ARBA" id="ARBA00022729"/>
    </source>
</evidence>
<reference evidence="3 4" key="1">
    <citation type="submission" date="2022-03" db="EMBL/GenBank/DDBJ databases">
        <authorList>
            <person name="Brunel B."/>
        </authorList>
    </citation>
    <scope>NUCLEOTIDE SEQUENCE [LARGE SCALE GENOMIC DNA]</scope>
    <source>
        <strain evidence="3">STM5069sample</strain>
    </source>
</reference>
<evidence type="ECO:0000313" key="4">
    <source>
        <dbReference type="Proteomes" id="UP001153050"/>
    </source>
</evidence>
<feature type="compositionally biased region" description="Polar residues" evidence="2">
    <location>
        <begin position="1"/>
        <end position="10"/>
    </location>
</feature>
<proteinExistence type="predicted"/>
<keyword evidence="1" id="KW-0732">Signal</keyword>
<dbReference type="InterPro" id="IPR013517">
    <property type="entry name" value="FG-GAP"/>
</dbReference>
<dbReference type="InterPro" id="IPR028994">
    <property type="entry name" value="Integrin_alpha_N"/>
</dbReference>
<dbReference type="Gene3D" id="2.130.10.130">
    <property type="entry name" value="Integrin alpha, N-terminal"/>
    <property type="match status" value="1"/>
</dbReference>
<gene>
    <name evidence="3" type="ORF">MES5069_620098</name>
</gene>
<dbReference type="Pfam" id="PF13517">
    <property type="entry name" value="FG-GAP_3"/>
    <property type="match status" value="3"/>
</dbReference>
<dbReference type="EMBL" id="CAKXZT010000160">
    <property type="protein sequence ID" value="CAH2407830.1"/>
    <property type="molecule type" value="Genomic_DNA"/>
</dbReference>
<dbReference type="SUPFAM" id="SSF69318">
    <property type="entry name" value="Integrin alpha N-terminal domain"/>
    <property type="match status" value="2"/>
</dbReference>
<dbReference type="Proteomes" id="UP001153050">
    <property type="component" value="Unassembled WGS sequence"/>
</dbReference>
<keyword evidence="4" id="KW-1185">Reference proteome</keyword>
<name>A0ABM9EEQ4_9HYPH</name>
<evidence type="ECO:0000256" key="2">
    <source>
        <dbReference type="SAM" id="MobiDB-lite"/>
    </source>
</evidence>
<organism evidence="3 4">
    <name type="scientific">Mesorhizobium escarrei</name>
    <dbReference type="NCBI Taxonomy" id="666018"/>
    <lineage>
        <taxon>Bacteria</taxon>
        <taxon>Pseudomonadati</taxon>
        <taxon>Pseudomonadota</taxon>
        <taxon>Alphaproteobacteria</taxon>
        <taxon>Hyphomicrobiales</taxon>
        <taxon>Phyllobacteriaceae</taxon>
        <taxon>Mesorhizobium</taxon>
    </lineage>
</organism>